<proteinExistence type="predicted"/>
<comment type="caution">
    <text evidence="2">The sequence shown here is derived from an EMBL/GenBank/DDBJ whole genome shotgun (WGS) entry which is preliminary data.</text>
</comment>
<feature type="signal peptide" evidence="1">
    <location>
        <begin position="1"/>
        <end position="22"/>
    </location>
</feature>
<evidence type="ECO:0008006" key="4">
    <source>
        <dbReference type="Google" id="ProtNLM"/>
    </source>
</evidence>
<organism evidence="2 3">
    <name type="scientific">Novipirellula artificiosorum</name>
    <dbReference type="NCBI Taxonomy" id="2528016"/>
    <lineage>
        <taxon>Bacteria</taxon>
        <taxon>Pseudomonadati</taxon>
        <taxon>Planctomycetota</taxon>
        <taxon>Planctomycetia</taxon>
        <taxon>Pirellulales</taxon>
        <taxon>Pirellulaceae</taxon>
        <taxon>Novipirellula</taxon>
    </lineage>
</organism>
<feature type="chain" id="PRO_5022889143" description="Secreted protein" evidence="1">
    <location>
        <begin position="23"/>
        <end position="380"/>
    </location>
</feature>
<dbReference type="AlphaFoldDB" id="A0A5C6E1J2"/>
<sequence length="380" mass="40953" precursor="true">MIPCTSRAMVLLCILFTGAGFTEEPTSISKKYQALKSPPTTAGTTWALLDRDGANRAIEPYFSSLGQGEAGTGVASSPPFVIADDEISFTICGHDGAGGGEGKNYIALVDARKGEMLMQTAAPGHDGMQQRSWNVRPHQGKEVRIEIHDGNSGSAYGWMGIGKIDAGSSLTIDFRQGMPDGWERPERSVDVRYETIAPGVPFKRSVSTFTLIPNSGQIELPCGFSARRLFFLGGTVSGGQPLQSCGAIEVHYATGSPDVFPLIIGFTLDGRYKRLSSSKASYLHPSADPYQPYLVVAPRGDRIEKIRLVASPDHAPIPRITAITCESEADNENLIPLPDCGPSATEEQWIRSHQLAAGSPDLDQIIQTIRVDHKLAPNDR</sequence>
<dbReference type="Proteomes" id="UP000319143">
    <property type="component" value="Unassembled WGS sequence"/>
</dbReference>
<name>A0A5C6E1J2_9BACT</name>
<dbReference type="RefSeq" id="WP_146524749.1">
    <property type="nucleotide sequence ID" value="NZ_SJPV01000001.1"/>
</dbReference>
<keyword evidence="3" id="KW-1185">Reference proteome</keyword>
<keyword evidence="1" id="KW-0732">Signal</keyword>
<gene>
    <name evidence="2" type="ORF">Poly41_10600</name>
</gene>
<reference evidence="2 3" key="1">
    <citation type="submission" date="2019-02" db="EMBL/GenBank/DDBJ databases">
        <title>Deep-cultivation of Planctomycetes and their phenomic and genomic characterization uncovers novel biology.</title>
        <authorList>
            <person name="Wiegand S."/>
            <person name="Jogler M."/>
            <person name="Boedeker C."/>
            <person name="Pinto D."/>
            <person name="Vollmers J."/>
            <person name="Rivas-Marin E."/>
            <person name="Kohn T."/>
            <person name="Peeters S.H."/>
            <person name="Heuer A."/>
            <person name="Rast P."/>
            <person name="Oberbeckmann S."/>
            <person name="Bunk B."/>
            <person name="Jeske O."/>
            <person name="Meyerdierks A."/>
            <person name="Storesund J.E."/>
            <person name="Kallscheuer N."/>
            <person name="Luecker S."/>
            <person name="Lage O.M."/>
            <person name="Pohl T."/>
            <person name="Merkel B.J."/>
            <person name="Hornburger P."/>
            <person name="Mueller R.-W."/>
            <person name="Bruemmer F."/>
            <person name="Labrenz M."/>
            <person name="Spormann A.M."/>
            <person name="Op Den Camp H."/>
            <person name="Overmann J."/>
            <person name="Amann R."/>
            <person name="Jetten M.S.M."/>
            <person name="Mascher T."/>
            <person name="Medema M.H."/>
            <person name="Devos D.P."/>
            <person name="Kaster A.-K."/>
            <person name="Ovreas L."/>
            <person name="Rohde M."/>
            <person name="Galperin M.Y."/>
            <person name="Jogler C."/>
        </authorList>
    </citation>
    <scope>NUCLEOTIDE SEQUENCE [LARGE SCALE GENOMIC DNA]</scope>
    <source>
        <strain evidence="2 3">Poly41</strain>
    </source>
</reference>
<evidence type="ECO:0000313" key="2">
    <source>
        <dbReference type="EMBL" id="TWU42760.1"/>
    </source>
</evidence>
<evidence type="ECO:0000313" key="3">
    <source>
        <dbReference type="Proteomes" id="UP000319143"/>
    </source>
</evidence>
<dbReference type="EMBL" id="SJPV01000001">
    <property type="protein sequence ID" value="TWU42760.1"/>
    <property type="molecule type" value="Genomic_DNA"/>
</dbReference>
<protein>
    <recommendedName>
        <fullName evidence="4">Secreted protein</fullName>
    </recommendedName>
</protein>
<accession>A0A5C6E1J2</accession>
<evidence type="ECO:0000256" key="1">
    <source>
        <dbReference type="SAM" id="SignalP"/>
    </source>
</evidence>